<keyword evidence="2" id="KW-1185">Reference proteome</keyword>
<dbReference type="PANTHER" id="PTHR39596:SF3">
    <property type="entry name" value="HETEROKARYON INCOMPATIBILITY DOMAIN-CONTAINING PROTEIN"/>
    <property type="match status" value="1"/>
</dbReference>
<organism evidence="1 2">
    <name type="scientific">Stemphylium lycopersici</name>
    <name type="common">Tomato gray leaf spot disease fungus</name>
    <name type="synonym">Thyrospora lycopersici</name>
    <dbReference type="NCBI Taxonomy" id="183478"/>
    <lineage>
        <taxon>Eukaryota</taxon>
        <taxon>Fungi</taxon>
        <taxon>Dikarya</taxon>
        <taxon>Ascomycota</taxon>
        <taxon>Pezizomycotina</taxon>
        <taxon>Dothideomycetes</taxon>
        <taxon>Pleosporomycetidae</taxon>
        <taxon>Pleosporales</taxon>
        <taxon>Pleosporineae</taxon>
        <taxon>Pleosporaceae</taxon>
        <taxon>Stemphylium</taxon>
    </lineage>
</organism>
<protein>
    <submittedName>
        <fullName evidence="1">HET domain protein</fullName>
    </submittedName>
</protein>
<dbReference type="Proteomes" id="UP000249619">
    <property type="component" value="Unassembled WGS sequence"/>
</dbReference>
<proteinExistence type="predicted"/>
<dbReference type="AlphaFoldDB" id="A0A364N7K9"/>
<dbReference type="EMBL" id="QGDH01000042">
    <property type="protein sequence ID" value="RAR13021.1"/>
    <property type="molecule type" value="Genomic_DNA"/>
</dbReference>
<accession>A0A364N7K9</accession>
<comment type="caution">
    <text evidence="1">The sequence shown here is derived from an EMBL/GenBank/DDBJ whole genome shotgun (WGS) entry which is preliminary data.</text>
</comment>
<evidence type="ECO:0000313" key="2">
    <source>
        <dbReference type="Proteomes" id="UP000249619"/>
    </source>
</evidence>
<evidence type="ECO:0000313" key="1">
    <source>
        <dbReference type="EMBL" id="RAR13021.1"/>
    </source>
</evidence>
<sequence>MCIPPQENHNPKQKDMRLRGIKLMAQTYKIADKVLVLDSTLKQQSSLIEAAEMKVRIRKGPWATRLWTLQEGRLGRSLYFQVCDTAMSSSYLEDVIGDEKNMKEAMSYLKPLSLEEIAANRCAKLVLRAFATSMELNPLVNTYALLPPQDDPDKEEFRQIAVSIMKQWAEMSELRQAWRPMIEKLDLQSKLRDDDEHLATAIRVSRIDLVDNYGMNMMRRIRGYGFASIEGSRNVLVQGTDQSAGILMDVCAGIRGRTTSRLEDETVCLGILLQIPNLDAVLDIKPLHWGWKQIMAAIGRGRIMSKCHENRMKALLSQIRQNSSTTYQETSVQKYEGANALPQSLIFWNVPRLGYQGWAWAPLSFLAPRPNQDIQAERNGRLTQQGLEVDFPGFIFQGFSHLSSPQACTRDAILVINLNALSPSQSSPFRQTWQRLRLRRDDQTRPQKRASPLISWLYTGELMKMAILIKQERIDDAAILVQIYDTRYGARLTRHVALLERVADNASLEEGVCELHVTAQWVENELWRVG</sequence>
<gene>
    <name evidence="1" type="ORF">DDE83_003687</name>
</gene>
<dbReference type="STRING" id="183478.A0A364N7K9"/>
<name>A0A364N7K9_STELY</name>
<dbReference type="PANTHER" id="PTHR39596">
    <property type="match status" value="1"/>
</dbReference>
<reference evidence="2" key="1">
    <citation type="submission" date="2018-05" db="EMBL/GenBank/DDBJ databases">
        <title>Draft genome sequence of Stemphylium lycopersici strain CIDEFI 213.</title>
        <authorList>
            <person name="Medina R."/>
            <person name="Franco M.E.E."/>
            <person name="Lucentini C.G."/>
            <person name="Saparrat M.C.N."/>
            <person name="Balatti P.A."/>
        </authorList>
    </citation>
    <scope>NUCLEOTIDE SEQUENCE [LARGE SCALE GENOMIC DNA]</scope>
    <source>
        <strain evidence="2">CIDEFI 213</strain>
    </source>
</reference>